<dbReference type="EMBL" id="MU154599">
    <property type="protein sequence ID" value="KAF9492591.1"/>
    <property type="molecule type" value="Genomic_DNA"/>
</dbReference>
<evidence type="ECO:0000313" key="3">
    <source>
        <dbReference type="Proteomes" id="UP000807025"/>
    </source>
</evidence>
<keyword evidence="3" id="KW-1185">Reference proteome</keyword>
<comment type="caution">
    <text evidence="2">The sequence shown here is derived from an EMBL/GenBank/DDBJ whole genome shotgun (WGS) entry which is preliminary data.</text>
</comment>
<protein>
    <submittedName>
        <fullName evidence="2">Uncharacterized protein</fullName>
    </submittedName>
</protein>
<evidence type="ECO:0000256" key="1">
    <source>
        <dbReference type="SAM" id="MobiDB-lite"/>
    </source>
</evidence>
<dbReference type="AlphaFoldDB" id="A0A9P6D4R3"/>
<organism evidence="2 3">
    <name type="scientific">Pleurotus eryngii</name>
    <name type="common">Boletus of the steppes</name>
    <dbReference type="NCBI Taxonomy" id="5323"/>
    <lineage>
        <taxon>Eukaryota</taxon>
        <taxon>Fungi</taxon>
        <taxon>Dikarya</taxon>
        <taxon>Basidiomycota</taxon>
        <taxon>Agaricomycotina</taxon>
        <taxon>Agaricomycetes</taxon>
        <taxon>Agaricomycetidae</taxon>
        <taxon>Agaricales</taxon>
        <taxon>Pleurotineae</taxon>
        <taxon>Pleurotaceae</taxon>
        <taxon>Pleurotus</taxon>
    </lineage>
</organism>
<feature type="region of interest" description="Disordered" evidence="1">
    <location>
        <begin position="42"/>
        <end position="68"/>
    </location>
</feature>
<dbReference type="Proteomes" id="UP000807025">
    <property type="component" value="Unassembled WGS sequence"/>
</dbReference>
<feature type="compositionally biased region" description="Basic and acidic residues" evidence="1">
    <location>
        <begin position="50"/>
        <end position="61"/>
    </location>
</feature>
<sequence length="328" mass="37121">MAQSDSPIPPEPNTLAKDSLEQDIIDFDEEIIDRRFDPEVSTLRSMRSLTPKDKKGRDDTTKPVPRPNLRYLSISDEAPYYFIFTDPDSKQKHKLSRVDAWTMVDIAADLVAGVNIGYYVRNTPPIYNIIARIVNQEPERPKAVQFPIIEPSGLVSHSATFSPGPFFFGLRNHAEHLKFHKRVTTAPVDDRACPPPHERDFPRRREPQARRVNPVPTTSLKDTRALDRLLTSSSATGTFLAHSVINYGQTLERDLQRAQRAVQPHRNPSRTAPYRRTNDSRPRRSRHSSSPTLRTNNQSSSLPLKSDDTAMQVDDDKVPGSPQDAQKA</sequence>
<accession>A0A9P6D4R3</accession>
<proteinExistence type="predicted"/>
<evidence type="ECO:0000313" key="2">
    <source>
        <dbReference type="EMBL" id="KAF9492591.1"/>
    </source>
</evidence>
<reference evidence="2" key="1">
    <citation type="submission" date="2020-11" db="EMBL/GenBank/DDBJ databases">
        <authorList>
            <consortium name="DOE Joint Genome Institute"/>
            <person name="Ahrendt S."/>
            <person name="Riley R."/>
            <person name="Andreopoulos W."/>
            <person name="Labutti K."/>
            <person name="Pangilinan J."/>
            <person name="Ruiz-Duenas F.J."/>
            <person name="Barrasa J.M."/>
            <person name="Sanchez-Garcia M."/>
            <person name="Camarero S."/>
            <person name="Miyauchi S."/>
            <person name="Serrano A."/>
            <person name="Linde D."/>
            <person name="Babiker R."/>
            <person name="Drula E."/>
            <person name="Ayuso-Fernandez I."/>
            <person name="Pacheco R."/>
            <person name="Padilla G."/>
            <person name="Ferreira P."/>
            <person name="Barriuso J."/>
            <person name="Kellner H."/>
            <person name="Castanera R."/>
            <person name="Alfaro M."/>
            <person name="Ramirez L."/>
            <person name="Pisabarro A.G."/>
            <person name="Kuo A."/>
            <person name="Tritt A."/>
            <person name="Lipzen A."/>
            <person name="He G."/>
            <person name="Yan M."/>
            <person name="Ng V."/>
            <person name="Cullen D."/>
            <person name="Martin F."/>
            <person name="Rosso M.-N."/>
            <person name="Henrissat B."/>
            <person name="Hibbett D."/>
            <person name="Martinez A.T."/>
            <person name="Grigoriev I.V."/>
        </authorList>
    </citation>
    <scope>NUCLEOTIDE SEQUENCE</scope>
    <source>
        <strain evidence="2">ATCC 90797</strain>
    </source>
</reference>
<gene>
    <name evidence="2" type="ORF">BDN71DRAFT_1433149</name>
</gene>
<feature type="region of interest" description="Disordered" evidence="1">
    <location>
        <begin position="255"/>
        <end position="328"/>
    </location>
</feature>
<name>A0A9P6D4R3_PLEER</name>
<dbReference type="OrthoDB" id="3099564at2759"/>
<feature type="region of interest" description="Disordered" evidence="1">
    <location>
        <begin position="187"/>
        <end position="220"/>
    </location>
</feature>
<feature type="region of interest" description="Disordered" evidence="1">
    <location>
        <begin position="1"/>
        <end position="20"/>
    </location>
</feature>
<feature type="compositionally biased region" description="Basic and acidic residues" evidence="1">
    <location>
        <begin position="188"/>
        <end position="209"/>
    </location>
</feature>